<evidence type="ECO:0000313" key="5">
    <source>
        <dbReference type="Proteomes" id="UP000490386"/>
    </source>
</evidence>
<dbReference type="PANTHER" id="PTHR30566:SF25">
    <property type="entry name" value="INNER MEMBRANE PROTEIN"/>
    <property type="match status" value="1"/>
</dbReference>
<dbReference type="GO" id="GO:0016020">
    <property type="term" value="C:membrane"/>
    <property type="evidence" value="ECO:0007669"/>
    <property type="project" value="InterPro"/>
</dbReference>
<feature type="region of interest" description="Disordered" evidence="1">
    <location>
        <begin position="310"/>
        <end position="338"/>
    </location>
</feature>
<feature type="transmembrane region" description="Helical" evidence="2">
    <location>
        <begin position="43"/>
        <end position="66"/>
    </location>
</feature>
<name>A0A7J5B7T5_9MICO</name>
<dbReference type="Pfam" id="PF00924">
    <property type="entry name" value="MS_channel_2nd"/>
    <property type="match status" value="1"/>
</dbReference>
<dbReference type="EMBL" id="WBJX01000001">
    <property type="protein sequence ID" value="KAB1639953.1"/>
    <property type="molecule type" value="Genomic_DNA"/>
</dbReference>
<keyword evidence="2" id="KW-1133">Transmembrane helix</keyword>
<keyword evidence="5" id="KW-1185">Reference proteome</keyword>
<feature type="transmembrane region" description="Helical" evidence="2">
    <location>
        <begin position="93"/>
        <end position="113"/>
    </location>
</feature>
<comment type="caution">
    <text evidence="4">The sequence shown here is derived from an EMBL/GenBank/DDBJ whole genome shotgun (WGS) entry which is preliminary data.</text>
</comment>
<proteinExistence type="predicted"/>
<feature type="transmembrane region" description="Helical" evidence="2">
    <location>
        <begin position="125"/>
        <end position="151"/>
    </location>
</feature>
<dbReference type="InterPro" id="IPR010920">
    <property type="entry name" value="LSM_dom_sf"/>
</dbReference>
<organism evidence="4 5">
    <name type="scientific">Pseudoclavibacter terrae</name>
    <dbReference type="NCBI Taxonomy" id="1530195"/>
    <lineage>
        <taxon>Bacteria</taxon>
        <taxon>Bacillati</taxon>
        <taxon>Actinomycetota</taxon>
        <taxon>Actinomycetes</taxon>
        <taxon>Micrococcales</taxon>
        <taxon>Microbacteriaceae</taxon>
        <taxon>Pseudoclavibacter</taxon>
    </lineage>
</organism>
<feature type="domain" description="Mechanosensitive ion channel MscS" evidence="3">
    <location>
        <begin position="143"/>
        <end position="209"/>
    </location>
</feature>
<evidence type="ECO:0000256" key="2">
    <source>
        <dbReference type="SAM" id="Phobius"/>
    </source>
</evidence>
<evidence type="ECO:0000313" key="4">
    <source>
        <dbReference type="EMBL" id="KAB1639953.1"/>
    </source>
</evidence>
<dbReference type="Gene3D" id="1.10.287.1260">
    <property type="match status" value="1"/>
</dbReference>
<keyword evidence="2" id="KW-0472">Membrane</keyword>
<evidence type="ECO:0000256" key="1">
    <source>
        <dbReference type="SAM" id="MobiDB-lite"/>
    </source>
</evidence>
<dbReference type="OrthoDB" id="9792218at2"/>
<sequence length="365" mass="40077">MRWPEPLVRHTRRPFRVVVLIIALWIAVAVAFPASGEGSWREVIYHALTICVIAAGAWLMAGLVAFSTDITLGRNRIDVANNRVARRIRTQTLILRRLAVAVIVIIALGAILLTFPAVRTVGASLLASAGIASVVAGLAAQSVLANIFAGLQLVFSEALRVDDVVVVEDEWGRIGEITLSYVVVDLWDDRRLVLPCTYFTTQPFQNWTRQGSELLGSVELDVDWRVSPALMRERLAEVLTQTDLWDGRAQVLQVTEATGGLVRIRILVTAVDAPTLFDLRCFVREAMVTWLQRTMPSSLPVQRVLITEPAAHDDAATRASREEDTRSDDTSAGGSGLFTGSVEAQERASVFTNAIPIIDAEDRDR</sequence>
<dbReference type="InterPro" id="IPR006685">
    <property type="entry name" value="MscS_channel_2nd"/>
</dbReference>
<dbReference type="GO" id="GO:0055085">
    <property type="term" value="P:transmembrane transport"/>
    <property type="evidence" value="ECO:0007669"/>
    <property type="project" value="InterPro"/>
</dbReference>
<reference evidence="4 5" key="1">
    <citation type="submission" date="2019-09" db="EMBL/GenBank/DDBJ databases">
        <title>Phylogeny of genus Pseudoclavibacter and closely related genus.</title>
        <authorList>
            <person name="Li Y."/>
        </authorList>
    </citation>
    <scope>NUCLEOTIDE SEQUENCE [LARGE SCALE GENOMIC DNA]</scope>
    <source>
        <strain evidence="4 5">THG-MD12</strain>
    </source>
</reference>
<evidence type="ECO:0000259" key="3">
    <source>
        <dbReference type="Pfam" id="PF00924"/>
    </source>
</evidence>
<accession>A0A7J5B7T5</accession>
<gene>
    <name evidence="4" type="ORF">F8O03_02850</name>
</gene>
<keyword evidence="2" id="KW-0812">Transmembrane</keyword>
<dbReference type="Proteomes" id="UP000490386">
    <property type="component" value="Unassembled WGS sequence"/>
</dbReference>
<dbReference type="SUPFAM" id="SSF50182">
    <property type="entry name" value="Sm-like ribonucleoproteins"/>
    <property type="match status" value="1"/>
</dbReference>
<protein>
    <submittedName>
        <fullName evidence="4">Mechanosensitive ion channel</fullName>
    </submittedName>
</protein>
<dbReference type="PANTHER" id="PTHR30566">
    <property type="entry name" value="YNAI-RELATED MECHANOSENSITIVE ION CHANNEL"/>
    <property type="match status" value="1"/>
</dbReference>
<dbReference type="AlphaFoldDB" id="A0A7J5B7T5"/>
<feature type="compositionally biased region" description="Basic and acidic residues" evidence="1">
    <location>
        <begin position="310"/>
        <end position="329"/>
    </location>
</feature>